<dbReference type="Pfam" id="PF13377">
    <property type="entry name" value="Peripla_BP_3"/>
    <property type="match status" value="1"/>
</dbReference>
<organism evidence="5 6">
    <name type="scientific">Georgenia alba</name>
    <dbReference type="NCBI Taxonomy" id="2233858"/>
    <lineage>
        <taxon>Bacteria</taxon>
        <taxon>Bacillati</taxon>
        <taxon>Actinomycetota</taxon>
        <taxon>Actinomycetes</taxon>
        <taxon>Micrococcales</taxon>
        <taxon>Bogoriellaceae</taxon>
        <taxon>Georgenia</taxon>
    </lineage>
</organism>
<proteinExistence type="predicted"/>
<dbReference type="PANTHER" id="PTHR30146:SF153">
    <property type="entry name" value="LACTOSE OPERON REPRESSOR"/>
    <property type="match status" value="1"/>
</dbReference>
<keyword evidence="3" id="KW-0804">Transcription</keyword>
<evidence type="ECO:0000256" key="2">
    <source>
        <dbReference type="ARBA" id="ARBA00023125"/>
    </source>
</evidence>
<dbReference type="InterPro" id="IPR046335">
    <property type="entry name" value="LacI/GalR-like_sensor"/>
</dbReference>
<evidence type="ECO:0000313" key="6">
    <source>
        <dbReference type="Proteomes" id="UP001596455"/>
    </source>
</evidence>
<dbReference type="PROSITE" id="PS50932">
    <property type="entry name" value="HTH_LACI_2"/>
    <property type="match status" value="1"/>
</dbReference>
<comment type="caution">
    <text evidence="5">The sequence shown here is derived from an EMBL/GenBank/DDBJ whole genome shotgun (WGS) entry which is preliminary data.</text>
</comment>
<dbReference type="Pfam" id="PF00356">
    <property type="entry name" value="LacI"/>
    <property type="match status" value="1"/>
</dbReference>
<dbReference type="RefSeq" id="WP_382396365.1">
    <property type="nucleotide sequence ID" value="NZ_JBHTCQ010000004.1"/>
</dbReference>
<gene>
    <name evidence="5" type="ORF">ACFQQL_17085</name>
</gene>
<dbReference type="Proteomes" id="UP001596455">
    <property type="component" value="Unassembled WGS sequence"/>
</dbReference>
<dbReference type="PANTHER" id="PTHR30146">
    <property type="entry name" value="LACI-RELATED TRANSCRIPTIONAL REPRESSOR"/>
    <property type="match status" value="1"/>
</dbReference>
<dbReference type="InterPro" id="IPR000843">
    <property type="entry name" value="HTH_LacI"/>
</dbReference>
<reference evidence="6" key="1">
    <citation type="journal article" date="2019" name="Int. J. Syst. Evol. Microbiol.">
        <title>The Global Catalogue of Microorganisms (GCM) 10K type strain sequencing project: providing services to taxonomists for standard genome sequencing and annotation.</title>
        <authorList>
            <consortium name="The Broad Institute Genomics Platform"/>
            <consortium name="The Broad Institute Genome Sequencing Center for Infectious Disease"/>
            <person name="Wu L."/>
            <person name="Ma J."/>
        </authorList>
    </citation>
    <scope>NUCLEOTIDE SEQUENCE [LARGE SCALE GENOMIC DNA]</scope>
    <source>
        <strain evidence="6">JCM 1490</strain>
    </source>
</reference>
<dbReference type="InterPro" id="IPR010982">
    <property type="entry name" value="Lambda_DNA-bd_dom_sf"/>
</dbReference>
<keyword evidence="1" id="KW-0805">Transcription regulation</keyword>
<feature type="domain" description="HTH lacI-type" evidence="4">
    <location>
        <begin position="5"/>
        <end position="59"/>
    </location>
</feature>
<dbReference type="EMBL" id="JBHTCQ010000004">
    <property type="protein sequence ID" value="MFC7406837.1"/>
    <property type="molecule type" value="Genomic_DNA"/>
</dbReference>
<dbReference type="CDD" id="cd01392">
    <property type="entry name" value="HTH_LacI"/>
    <property type="match status" value="1"/>
</dbReference>
<evidence type="ECO:0000256" key="1">
    <source>
        <dbReference type="ARBA" id="ARBA00023015"/>
    </source>
</evidence>
<dbReference type="InterPro" id="IPR028082">
    <property type="entry name" value="Peripla_BP_I"/>
</dbReference>
<sequence length="332" mass="36137">MRKAPTSKDVARIAGVSQSTVSYVMSGKRPISETTRRRVEDAIAQLTYHPHAGARALAGHRTDAIAVIMPFRSASTAQRLMAFVEEITLAARRRDHDVLLVTADEGPDGLRRVVGRSLCDAVVVMEVGTNDERARIARTLPLPVVFIGVPEDTHGLECLDFDFEGAGALLVDELADLGHGTVDVLGWPRDVVETNYNYVPRLTRGVERAAAARDVELRWHRVPGDHDVRPVLADACADRTDRPGLILLAAIPEAVRALSDLGLRTGTDVDVVALSTEAEAQEQGLTAVSTQPRDVSRRVMERLFALLDGTAPEAREVDLVPATLVRRASTRR</sequence>
<evidence type="ECO:0000313" key="5">
    <source>
        <dbReference type="EMBL" id="MFC7406837.1"/>
    </source>
</evidence>
<dbReference type="Gene3D" id="1.10.260.40">
    <property type="entry name" value="lambda repressor-like DNA-binding domains"/>
    <property type="match status" value="1"/>
</dbReference>
<name>A0ABW2QFV8_9MICO</name>
<dbReference type="GO" id="GO:0003677">
    <property type="term" value="F:DNA binding"/>
    <property type="evidence" value="ECO:0007669"/>
    <property type="project" value="UniProtKB-KW"/>
</dbReference>
<dbReference type="SMART" id="SM00354">
    <property type="entry name" value="HTH_LACI"/>
    <property type="match status" value="1"/>
</dbReference>
<accession>A0ABW2QFV8</accession>
<dbReference type="Gene3D" id="3.40.50.2300">
    <property type="match status" value="2"/>
</dbReference>
<dbReference type="SUPFAM" id="SSF47413">
    <property type="entry name" value="lambda repressor-like DNA-binding domains"/>
    <property type="match status" value="1"/>
</dbReference>
<protein>
    <submittedName>
        <fullName evidence="5">LacI family DNA-binding transcriptional regulator</fullName>
    </submittedName>
</protein>
<evidence type="ECO:0000259" key="4">
    <source>
        <dbReference type="PROSITE" id="PS50932"/>
    </source>
</evidence>
<keyword evidence="6" id="KW-1185">Reference proteome</keyword>
<dbReference type="SUPFAM" id="SSF53822">
    <property type="entry name" value="Periplasmic binding protein-like I"/>
    <property type="match status" value="1"/>
</dbReference>
<evidence type="ECO:0000256" key="3">
    <source>
        <dbReference type="ARBA" id="ARBA00023163"/>
    </source>
</evidence>
<keyword evidence="2 5" id="KW-0238">DNA-binding</keyword>